<dbReference type="RefSeq" id="WP_012120889.1">
    <property type="nucleotide sequence ID" value="NC_009767.1"/>
</dbReference>
<dbReference type="Proteomes" id="UP000000263">
    <property type="component" value="Chromosome"/>
</dbReference>
<organism evidence="2 3">
    <name type="scientific">Roseiflexus castenholzii (strain DSM 13941 / HLO8)</name>
    <dbReference type="NCBI Taxonomy" id="383372"/>
    <lineage>
        <taxon>Bacteria</taxon>
        <taxon>Bacillati</taxon>
        <taxon>Chloroflexota</taxon>
        <taxon>Chloroflexia</taxon>
        <taxon>Chloroflexales</taxon>
        <taxon>Roseiflexineae</taxon>
        <taxon>Roseiflexaceae</taxon>
        <taxon>Roseiflexus</taxon>
    </lineage>
</organism>
<protein>
    <submittedName>
        <fullName evidence="2">Uncharacterized protein</fullName>
    </submittedName>
</protein>
<dbReference type="HOGENOM" id="CLU_1271487_0_0_0"/>
<gene>
    <name evidence="2" type="ordered locus">Rcas_2383</name>
</gene>
<feature type="compositionally biased region" description="Basic residues" evidence="1">
    <location>
        <begin position="208"/>
        <end position="217"/>
    </location>
</feature>
<evidence type="ECO:0000313" key="3">
    <source>
        <dbReference type="Proteomes" id="UP000000263"/>
    </source>
</evidence>
<reference evidence="2 3" key="1">
    <citation type="submission" date="2007-08" db="EMBL/GenBank/DDBJ databases">
        <title>Complete sequence of Roseiflexus castenholzii DSM 13941.</title>
        <authorList>
            <consortium name="US DOE Joint Genome Institute"/>
            <person name="Copeland A."/>
            <person name="Lucas S."/>
            <person name="Lapidus A."/>
            <person name="Barry K."/>
            <person name="Glavina del Rio T."/>
            <person name="Dalin E."/>
            <person name="Tice H."/>
            <person name="Pitluck S."/>
            <person name="Thompson L.S."/>
            <person name="Brettin T."/>
            <person name="Bruce D."/>
            <person name="Detter J.C."/>
            <person name="Han C."/>
            <person name="Tapia R."/>
            <person name="Schmutz J."/>
            <person name="Larimer F."/>
            <person name="Land M."/>
            <person name="Hauser L."/>
            <person name="Kyrpides N."/>
            <person name="Mikhailova N."/>
            <person name="Bryant D.A."/>
            <person name="Hanada S."/>
            <person name="Tsukatani Y."/>
            <person name="Richardson P."/>
        </authorList>
    </citation>
    <scope>NUCLEOTIDE SEQUENCE [LARGE SCALE GENOMIC DNA]</scope>
    <source>
        <strain evidence="3">DSM 13941 / HLO8</strain>
    </source>
</reference>
<dbReference type="AlphaFoldDB" id="A7NLR7"/>
<feature type="region of interest" description="Disordered" evidence="1">
    <location>
        <begin position="145"/>
        <end position="217"/>
    </location>
</feature>
<keyword evidence="3" id="KW-1185">Reference proteome</keyword>
<name>A7NLR7_ROSCS</name>
<accession>A7NLR7</accession>
<proteinExistence type="predicted"/>
<dbReference type="EMBL" id="CP000804">
    <property type="protein sequence ID" value="ABU58465.1"/>
    <property type="molecule type" value="Genomic_DNA"/>
</dbReference>
<dbReference type="KEGG" id="rca:Rcas_2383"/>
<sequence length="217" mass="24901">MRDQWEHASDHATPDERHVLIDHVDILDPEATAEEVTPQDLLALLVAHFEESLIRKEHELIALRRSLEDVERNAAERQHALQQELETANQVNRILERENKRLMAEIEARRDHTVRQLDQQETAWRIQELERENRRLMDTIEALRRQTSLPHSSGVDVPPESVAPRQESGSAVSSCSSLDTDDTLLETLLMRDPTPLSSEPPRAVSPARRFRKRAGAL</sequence>
<feature type="compositionally biased region" description="Polar residues" evidence="1">
    <location>
        <begin position="167"/>
        <end position="177"/>
    </location>
</feature>
<evidence type="ECO:0000313" key="2">
    <source>
        <dbReference type="EMBL" id="ABU58465.1"/>
    </source>
</evidence>
<evidence type="ECO:0000256" key="1">
    <source>
        <dbReference type="SAM" id="MobiDB-lite"/>
    </source>
</evidence>